<evidence type="ECO:0000313" key="4">
    <source>
        <dbReference type="Proteomes" id="UP000268059"/>
    </source>
</evidence>
<dbReference type="Pfam" id="PF01522">
    <property type="entry name" value="Polysacc_deac_1"/>
    <property type="match status" value="1"/>
</dbReference>
<dbReference type="Proteomes" id="UP000268059">
    <property type="component" value="Chromosome"/>
</dbReference>
<evidence type="ECO:0000313" key="3">
    <source>
        <dbReference type="EMBL" id="BBH27539.1"/>
    </source>
</evidence>
<gene>
    <name evidence="3" type="ORF">SG0102_24730</name>
</gene>
<proteinExistence type="predicted"/>
<evidence type="ECO:0000259" key="2">
    <source>
        <dbReference type="PROSITE" id="PS51677"/>
    </source>
</evidence>
<dbReference type="KEGG" id="ebm:SG0102_24730"/>
<evidence type="ECO:0000256" key="1">
    <source>
        <dbReference type="ARBA" id="ARBA00022729"/>
    </source>
</evidence>
<dbReference type="GO" id="GO:0016810">
    <property type="term" value="F:hydrolase activity, acting on carbon-nitrogen (but not peptide) bonds"/>
    <property type="evidence" value="ECO:0007669"/>
    <property type="project" value="InterPro"/>
</dbReference>
<dbReference type="InterPro" id="IPR002509">
    <property type="entry name" value="NODB_dom"/>
</dbReference>
<reference evidence="3 4" key="1">
    <citation type="submission" date="2018-11" db="EMBL/GenBank/DDBJ databases">
        <title>Novel Erysipelotrichaceae bacterium isolated from small intestine of a swine.</title>
        <authorList>
            <person name="Kim J.S."/>
            <person name="Choe H."/>
            <person name="Lee Y.R."/>
            <person name="Kim K.M."/>
            <person name="Park D.S."/>
        </authorList>
    </citation>
    <scope>NUCLEOTIDE SEQUENCE [LARGE SCALE GENOMIC DNA]</scope>
    <source>
        <strain evidence="3 4">SG0102</strain>
    </source>
</reference>
<name>A0A3G9JX48_9FIRM</name>
<dbReference type="Gene3D" id="3.20.20.370">
    <property type="entry name" value="Glycoside hydrolase/deacetylase"/>
    <property type="match status" value="1"/>
</dbReference>
<dbReference type="InterPro" id="IPR011330">
    <property type="entry name" value="Glyco_hydro/deAcase_b/a-brl"/>
</dbReference>
<accession>A0A3G9JX48</accession>
<sequence length="252" mass="29612">MKQMKNALIMVLIIFLTGFQLQAKRPQSIPVLGYHAIVPDQLKKEKYPHYIYAQKVSAFAKQMRYLYNHHYQTLTMKQFDDYYHGRLKVTGKAVVLTFDDGYENFNTIVKPILKKYHMHATAFVIGKHLDHPVKGFLTRSEIHDDATAAYYSHSFNMHKVAPGFDRKKIQDMSLQAIDEDFQKDGASETYFAFPFGRTRDDIGQILKAHHVHLAFSYNQYRNASRDDDPYDLPRYMVVSLTPMWLFRWMVSR</sequence>
<dbReference type="InParanoid" id="A0A3G9JX48"/>
<feature type="domain" description="NodB homology" evidence="2">
    <location>
        <begin position="92"/>
        <end position="252"/>
    </location>
</feature>
<dbReference type="PROSITE" id="PS51677">
    <property type="entry name" value="NODB"/>
    <property type="match status" value="1"/>
</dbReference>
<dbReference type="GO" id="GO:0005975">
    <property type="term" value="P:carbohydrate metabolic process"/>
    <property type="evidence" value="ECO:0007669"/>
    <property type="project" value="InterPro"/>
</dbReference>
<dbReference type="RefSeq" id="WP_125120255.1">
    <property type="nucleotide sequence ID" value="NZ_AP019309.1"/>
</dbReference>
<keyword evidence="1" id="KW-0732">Signal</keyword>
<dbReference type="OrthoDB" id="9778320at2"/>
<organism evidence="3 4">
    <name type="scientific">Intestinibaculum porci</name>
    <dbReference type="NCBI Taxonomy" id="2487118"/>
    <lineage>
        <taxon>Bacteria</taxon>
        <taxon>Bacillati</taxon>
        <taxon>Bacillota</taxon>
        <taxon>Erysipelotrichia</taxon>
        <taxon>Erysipelotrichales</taxon>
        <taxon>Erysipelotrichaceae</taxon>
        <taxon>Intestinibaculum</taxon>
    </lineage>
</organism>
<dbReference type="SUPFAM" id="SSF88713">
    <property type="entry name" value="Glycoside hydrolase/deacetylase"/>
    <property type="match status" value="1"/>
</dbReference>
<dbReference type="EMBL" id="AP019309">
    <property type="protein sequence ID" value="BBH27539.1"/>
    <property type="molecule type" value="Genomic_DNA"/>
</dbReference>
<dbReference type="FunCoup" id="A0A3G9JX48">
    <property type="interactions" value="44"/>
</dbReference>
<dbReference type="InterPro" id="IPR051398">
    <property type="entry name" value="Polysacch_Deacetylase"/>
</dbReference>
<dbReference type="PANTHER" id="PTHR34216:SF7">
    <property type="entry name" value="POLY-BETA-1,6-N-ACETYL-D-GLUCOSAMINE N-DEACETYLASE"/>
    <property type="match status" value="1"/>
</dbReference>
<protein>
    <recommendedName>
        <fullName evidence="2">NodB homology domain-containing protein</fullName>
    </recommendedName>
</protein>
<dbReference type="AlphaFoldDB" id="A0A3G9JX48"/>
<keyword evidence="4" id="KW-1185">Reference proteome</keyword>
<dbReference type="PANTHER" id="PTHR34216">
    <property type="match status" value="1"/>
</dbReference>